<dbReference type="GO" id="GO:0000287">
    <property type="term" value="F:magnesium ion binding"/>
    <property type="evidence" value="ECO:0007669"/>
    <property type="project" value="InterPro"/>
</dbReference>
<dbReference type="GO" id="GO:0016788">
    <property type="term" value="F:hydrolase activity, acting on ester bonds"/>
    <property type="evidence" value="ECO:0007669"/>
    <property type="project" value="InterPro"/>
</dbReference>
<dbReference type="GO" id="GO:0006281">
    <property type="term" value="P:DNA repair"/>
    <property type="evidence" value="ECO:0007669"/>
    <property type="project" value="InterPro"/>
</dbReference>
<keyword evidence="1" id="KW-0378">Hydrolase</keyword>
<dbReference type="InterPro" id="IPR036397">
    <property type="entry name" value="RNaseH_sf"/>
</dbReference>
<dbReference type="Gene3D" id="3.30.420.10">
    <property type="entry name" value="Ribonuclease H-like superfamily/Ribonuclease H"/>
    <property type="match status" value="1"/>
</dbReference>
<reference evidence="2" key="1">
    <citation type="journal article" date="2020" name="Nature">
        <title>Giant virus diversity and host interactions through global metagenomics.</title>
        <authorList>
            <person name="Schulz F."/>
            <person name="Roux S."/>
            <person name="Paez-Espino D."/>
            <person name="Jungbluth S."/>
            <person name="Walsh D.A."/>
            <person name="Denef V.J."/>
            <person name="McMahon K.D."/>
            <person name="Konstantinidis K.T."/>
            <person name="Eloe-Fadrosh E.A."/>
            <person name="Kyrpides N.C."/>
            <person name="Woyke T."/>
        </authorList>
    </citation>
    <scope>NUCLEOTIDE SEQUENCE</scope>
    <source>
        <strain evidence="2">GVMAG-S-1102113-118</strain>
    </source>
</reference>
<dbReference type="Pfam" id="PF04848">
    <property type="entry name" value="Pox_A22"/>
    <property type="match status" value="1"/>
</dbReference>
<accession>A0A6C0KCH4</accession>
<dbReference type="EMBL" id="MN740840">
    <property type="protein sequence ID" value="QHU14427.1"/>
    <property type="molecule type" value="Genomic_DNA"/>
</dbReference>
<name>A0A6C0KCH4_9ZZZZ</name>
<dbReference type="GO" id="GO:0006310">
    <property type="term" value="P:DNA recombination"/>
    <property type="evidence" value="ECO:0007669"/>
    <property type="project" value="InterPro"/>
</dbReference>
<dbReference type="InterPro" id="IPR006932">
    <property type="entry name" value="HJ-resolvase_A22"/>
</dbReference>
<evidence type="ECO:0008006" key="3">
    <source>
        <dbReference type="Google" id="ProtNLM"/>
    </source>
</evidence>
<dbReference type="InterPro" id="IPR012337">
    <property type="entry name" value="RNaseH-like_sf"/>
</dbReference>
<proteinExistence type="predicted"/>
<dbReference type="AlphaFoldDB" id="A0A6C0KCH4"/>
<sequence>MKVLSIDVGTKNLAVCVLDADPDNPEIEYWNVLETTGLKDLFEQLDVEVCLDESTHVVIEKQPSFNPKMRGVASALETYFIIRGQLDSTHVTRVVSFSPKHKITLCAARIPSPPVPKSKRYRMHKKIAIEECADRIKESSTLTGFYSGHKKKDDLADSYLQGIAYIQMNRCLR</sequence>
<protein>
    <recommendedName>
        <fullName evidence="3">Mitochondrial resolvase Ydc2 catalytic domain-containing protein</fullName>
    </recommendedName>
</protein>
<organism evidence="2">
    <name type="scientific">viral metagenome</name>
    <dbReference type="NCBI Taxonomy" id="1070528"/>
    <lineage>
        <taxon>unclassified sequences</taxon>
        <taxon>metagenomes</taxon>
        <taxon>organismal metagenomes</taxon>
    </lineage>
</organism>
<evidence type="ECO:0000256" key="1">
    <source>
        <dbReference type="ARBA" id="ARBA00022801"/>
    </source>
</evidence>
<dbReference type="SUPFAM" id="SSF53098">
    <property type="entry name" value="Ribonuclease H-like"/>
    <property type="match status" value="1"/>
</dbReference>
<dbReference type="GO" id="GO:0000400">
    <property type="term" value="F:four-way junction DNA binding"/>
    <property type="evidence" value="ECO:0007669"/>
    <property type="project" value="InterPro"/>
</dbReference>
<evidence type="ECO:0000313" key="2">
    <source>
        <dbReference type="EMBL" id="QHU14427.1"/>
    </source>
</evidence>